<name>A0A0G8AY64_9SYNE</name>
<dbReference type="PATRIC" id="fig|1608419.3.peg.1934"/>
<dbReference type="EMBL" id="JYFQ01000059">
    <property type="protein sequence ID" value="KKZ13978.1"/>
    <property type="molecule type" value="Genomic_DNA"/>
</dbReference>
<reference evidence="1 2" key="1">
    <citation type="submission" date="2015-02" db="EMBL/GenBank/DDBJ databases">
        <authorList>
            <person name="Slaby B."/>
            <person name="Hentschel U."/>
        </authorList>
    </citation>
    <scope>NUCLEOTIDE SEQUENCE [LARGE SCALE GENOMIC DNA]</scope>
    <source>
        <strain evidence="1">15L</strain>
    </source>
</reference>
<comment type="caution">
    <text evidence="1">The sequence shown here is derived from an EMBL/GenBank/DDBJ whole genome shotgun (WGS) entry which is preliminary data.</text>
</comment>
<dbReference type="AlphaFoldDB" id="A0A0G8AY64"/>
<evidence type="ECO:0000313" key="2">
    <source>
        <dbReference type="Proteomes" id="UP000035037"/>
    </source>
</evidence>
<dbReference type="Proteomes" id="UP000035037">
    <property type="component" value="Unassembled WGS sequence"/>
</dbReference>
<evidence type="ECO:0000313" key="1">
    <source>
        <dbReference type="EMBL" id="KKZ13978.1"/>
    </source>
</evidence>
<organism evidence="1 2">
    <name type="scientific">Candidatus Synechococcus spongiarum 15L</name>
    <dbReference type="NCBI Taxonomy" id="1608419"/>
    <lineage>
        <taxon>Bacteria</taxon>
        <taxon>Bacillati</taxon>
        <taxon>Cyanobacteriota</taxon>
        <taxon>Cyanophyceae</taxon>
        <taxon>Synechococcales</taxon>
        <taxon>Synechococcaceae</taxon>
        <taxon>Synechococcus</taxon>
    </lineage>
</organism>
<reference evidence="1 2" key="2">
    <citation type="submission" date="2015-05" db="EMBL/GenBank/DDBJ databases">
        <title>Lifestyle Evolution in Cyanobacterial Symbionts of Sponges.</title>
        <authorList>
            <person name="Burgsdorf I."/>
            <person name="Slaby B.M."/>
            <person name="Handley K.M."/>
            <person name="Haber M."/>
            <person name="Blom J."/>
            <person name="Marshall C.W."/>
            <person name="Gilbert J.A."/>
            <person name="Hentschel U."/>
            <person name="Steindler L."/>
        </authorList>
    </citation>
    <scope>NUCLEOTIDE SEQUENCE [LARGE SCALE GENOMIC DNA]</scope>
    <source>
        <strain evidence="1">15L</strain>
    </source>
</reference>
<protein>
    <submittedName>
        <fullName evidence="1">Uncharacterized protein</fullName>
    </submittedName>
</protein>
<proteinExistence type="predicted"/>
<gene>
    <name evidence="1" type="ORF">TQ37_02630</name>
</gene>
<accession>A0A0G8AY64</accession>
<sequence length="102" mass="11756">MLLLPLLLWTFFDASQQNLIPWDEGLQMSRDRLFLDRNLAHAALDRMGDNGLLLRSVTFSCLKACLGNPTKKGIFEEFRLERHHADPSTGDGSRLFLLRLWL</sequence>